<gene>
    <name evidence="2" type="ORF">NCU06064</name>
</gene>
<evidence type="ECO:0000313" key="3">
    <source>
        <dbReference type="Proteomes" id="UP000001805"/>
    </source>
</evidence>
<dbReference type="EMBL" id="CM002242">
    <property type="protein sequence ID" value="EAA30591.2"/>
    <property type="molecule type" value="Genomic_DNA"/>
</dbReference>
<evidence type="ECO:0000313" key="2">
    <source>
        <dbReference type="EMBL" id="EAA30591.2"/>
    </source>
</evidence>
<protein>
    <submittedName>
        <fullName evidence="2">Uncharacterized protein</fullName>
    </submittedName>
</protein>
<reference evidence="2 3" key="1">
    <citation type="journal article" date="2003" name="Nature">
        <title>The genome sequence of the filamentous fungus Neurospora crassa.</title>
        <authorList>
            <person name="Galagan J.E."/>
            <person name="Calvo S.E."/>
            <person name="Borkovich K.A."/>
            <person name="Selker E.U."/>
            <person name="Read N.D."/>
            <person name="Jaffe D."/>
            <person name="FitzHugh W."/>
            <person name="Ma L.J."/>
            <person name="Smirnov S."/>
            <person name="Purcell S."/>
            <person name="Rehman B."/>
            <person name="Elkins T."/>
            <person name="Engels R."/>
            <person name="Wang S."/>
            <person name="Nielsen C.B."/>
            <person name="Butler J."/>
            <person name="Endrizzi M."/>
            <person name="Qui D."/>
            <person name="Ianakiev P."/>
            <person name="Bell-Pedersen D."/>
            <person name="Nelson M.A."/>
            <person name="Werner-Washburne M."/>
            <person name="Selitrennikoff C.P."/>
            <person name="Kinsey J.A."/>
            <person name="Braun E.L."/>
            <person name="Zelter A."/>
            <person name="Schulte U."/>
            <person name="Kothe G.O."/>
            <person name="Jedd G."/>
            <person name="Mewes W."/>
            <person name="Staben C."/>
            <person name="Marcotte E."/>
            <person name="Greenberg D."/>
            <person name="Roy A."/>
            <person name="Foley K."/>
            <person name="Naylor J."/>
            <person name="Stange-Thomann N."/>
            <person name="Barrett R."/>
            <person name="Gnerre S."/>
            <person name="Kamal M."/>
            <person name="Kamvysselis M."/>
            <person name="Mauceli E."/>
            <person name="Bielke C."/>
            <person name="Rudd S."/>
            <person name="Frishman D."/>
            <person name="Krystofova S."/>
            <person name="Rasmussen C."/>
            <person name="Metzenberg R.L."/>
            <person name="Perkins D.D."/>
            <person name="Kroken S."/>
            <person name="Cogoni C."/>
            <person name="Macino G."/>
            <person name="Catcheside D."/>
            <person name="Li W."/>
            <person name="Pratt R.J."/>
            <person name="Osmani S.A."/>
            <person name="DeSouza C.P."/>
            <person name="Glass L."/>
            <person name="Orbach M.J."/>
            <person name="Berglund J.A."/>
            <person name="Voelker R."/>
            <person name="Yarden O."/>
            <person name="Plamann M."/>
            <person name="Seiler S."/>
            <person name="Dunlap J."/>
            <person name="Radford A."/>
            <person name="Aramayo R."/>
            <person name="Natvig D.O."/>
            <person name="Alex L.A."/>
            <person name="Mannhaupt G."/>
            <person name="Ebbole D.J."/>
            <person name="Freitag M."/>
            <person name="Paulsen I."/>
            <person name="Sachs M.S."/>
            <person name="Lander E.S."/>
            <person name="Nusbaum C."/>
            <person name="Birren B."/>
        </authorList>
    </citation>
    <scope>NUCLEOTIDE SEQUENCE [LARGE SCALE GENOMIC DNA]</scope>
    <source>
        <strain evidence="3">ATCC 24698 / 74-OR23-1A / CBS 708.71 / DSM 1257 / FGSC 987</strain>
    </source>
</reference>
<accession>Q7S4Y6</accession>
<dbReference type="VEuPathDB" id="FungiDB:NCU06064"/>
<keyword evidence="3" id="KW-1185">Reference proteome</keyword>
<dbReference type="HOGENOM" id="CLU_2498412_0_0_1"/>
<dbReference type="Proteomes" id="UP000001805">
    <property type="component" value="Chromosome 7, Linkage Group VII"/>
</dbReference>
<keyword evidence="1" id="KW-0732">Signal</keyword>
<evidence type="ECO:0000256" key="1">
    <source>
        <dbReference type="SAM" id="SignalP"/>
    </source>
</evidence>
<name>Q7S4Y6_NEUCR</name>
<proteinExistence type="predicted"/>
<feature type="chain" id="PRO_5004294398" evidence="1">
    <location>
        <begin position="17"/>
        <end position="97"/>
    </location>
</feature>
<dbReference type="KEGG" id="ncr:NCU06064"/>
<organism evidence="2 3">
    <name type="scientific">Neurospora crassa (strain ATCC 24698 / 74-OR23-1A / CBS 708.71 / DSM 1257 / FGSC 987)</name>
    <dbReference type="NCBI Taxonomy" id="367110"/>
    <lineage>
        <taxon>Eukaryota</taxon>
        <taxon>Fungi</taxon>
        <taxon>Dikarya</taxon>
        <taxon>Ascomycota</taxon>
        <taxon>Pezizomycotina</taxon>
        <taxon>Sordariomycetes</taxon>
        <taxon>Sordariomycetidae</taxon>
        <taxon>Sordariales</taxon>
        <taxon>Sordariaceae</taxon>
        <taxon>Neurospora</taxon>
    </lineage>
</organism>
<dbReference type="RefSeq" id="XP_959827.2">
    <property type="nucleotide sequence ID" value="XM_954734.2"/>
</dbReference>
<feature type="signal peptide" evidence="1">
    <location>
        <begin position="1"/>
        <end position="16"/>
    </location>
</feature>
<sequence>MVTIITLRCLLCIARGISELRGNTTTMEGSAGILKERCFNLKASDVFSIKCNVAGFNGCEDMLKQHILRSKYADRWLRSEDILAEAEAIRLDEDLYL</sequence>
<dbReference type="PaxDb" id="5141-EFNCRP00000005350"/>
<dbReference type="InParanoid" id="Q7S4Y6"/>
<dbReference type="AlphaFoldDB" id="Q7S4Y6"/>
<dbReference type="GeneID" id="3875974"/>